<evidence type="ECO:0000259" key="2">
    <source>
        <dbReference type="Pfam" id="PF00561"/>
    </source>
</evidence>
<keyword evidence="4" id="KW-1185">Reference proteome</keyword>
<dbReference type="GO" id="GO:0016787">
    <property type="term" value="F:hydrolase activity"/>
    <property type="evidence" value="ECO:0007669"/>
    <property type="project" value="UniProtKB-KW"/>
</dbReference>
<dbReference type="Gene3D" id="3.40.50.1820">
    <property type="entry name" value="alpha/beta hydrolase"/>
    <property type="match status" value="1"/>
</dbReference>
<proteinExistence type="predicted"/>
<sequence>MSSEARRIDIALPELRLSALTWGPDTGTLAVLLHGYPDSAYTWRHLGPALADRGFRVVAPFTRGYAPSEIPADGDYHVGALMHDAVGVHHVLVGDESAVLVGHDWGAVTANGIAAWPKSPFARVVSMAVPPVPAMTRSVAPPAETVRMLARQARMSWYMAFNQMPRVSEASLDRLIPRLWRDWSPGHDPSGDLPHVFDSLPDAEHRRAALGYYRAQVRPRRPQARYRELQDFWLKRPLAPMLYLHGADDGCMQVGYTAAVDDVLPDGSAVEIVSDAGHFLQVERPAEVNRLVLDFLGGP</sequence>
<gene>
    <name evidence="3" type="ORF">ACFQ04_20255</name>
</gene>
<dbReference type="InterPro" id="IPR029058">
    <property type="entry name" value="AB_hydrolase_fold"/>
</dbReference>
<dbReference type="Pfam" id="PF00561">
    <property type="entry name" value="Abhydrolase_1"/>
    <property type="match status" value="1"/>
</dbReference>
<evidence type="ECO:0000256" key="1">
    <source>
        <dbReference type="ARBA" id="ARBA00022801"/>
    </source>
</evidence>
<dbReference type="PRINTS" id="PR00412">
    <property type="entry name" value="EPOXHYDRLASE"/>
</dbReference>
<dbReference type="EMBL" id="JBHTIL010000006">
    <property type="protein sequence ID" value="MFD0928076.1"/>
    <property type="molecule type" value="Genomic_DNA"/>
</dbReference>
<comment type="caution">
    <text evidence="3">The sequence shown here is derived from an EMBL/GenBank/DDBJ whole genome shotgun (WGS) entry which is preliminary data.</text>
</comment>
<evidence type="ECO:0000313" key="4">
    <source>
        <dbReference type="Proteomes" id="UP001597068"/>
    </source>
</evidence>
<dbReference type="SUPFAM" id="SSF53474">
    <property type="entry name" value="alpha/beta-Hydrolases"/>
    <property type="match status" value="1"/>
</dbReference>
<dbReference type="PANTHER" id="PTHR43329">
    <property type="entry name" value="EPOXIDE HYDROLASE"/>
    <property type="match status" value="1"/>
</dbReference>
<dbReference type="Proteomes" id="UP001597068">
    <property type="component" value="Unassembled WGS sequence"/>
</dbReference>
<feature type="domain" description="AB hydrolase-1" evidence="2">
    <location>
        <begin position="31"/>
        <end position="285"/>
    </location>
</feature>
<organism evidence="3 4">
    <name type="scientific">Williamsia deligens</name>
    <dbReference type="NCBI Taxonomy" id="321325"/>
    <lineage>
        <taxon>Bacteria</taxon>
        <taxon>Bacillati</taxon>
        <taxon>Actinomycetota</taxon>
        <taxon>Actinomycetes</taxon>
        <taxon>Mycobacteriales</taxon>
        <taxon>Nocardiaceae</taxon>
        <taxon>Williamsia</taxon>
    </lineage>
</organism>
<name>A0ABW3GH07_9NOCA</name>
<dbReference type="InterPro" id="IPR000639">
    <property type="entry name" value="Epox_hydrolase-like"/>
</dbReference>
<dbReference type="RefSeq" id="WP_253648510.1">
    <property type="nucleotide sequence ID" value="NZ_BAAAMO010000004.1"/>
</dbReference>
<protein>
    <submittedName>
        <fullName evidence="3">Alpha/beta fold hydrolase</fullName>
    </submittedName>
</protein>
<reference evidence="4" key="1">
    <citation type="journal article" date="2019" name="Int. J. Syst. Evol. Microbiol.">
        <title>The Global Catalogue of Microorganisms (GCM) 10K type strain sequencing project: providing services to taxonomists for standard genome sequencing and annotation.</title>
        <authorList>
            <consortium name="The Broad Institute Genomics Platform"/>
            <consortium name="The Broad Institute Genome Sequencing Center for Infectious Disease"/>
            <person name="Wu L."/>
            <person name="Ma J."/>
        </authorList>
    </citation>
    <scope>NUCLEOTIDE SEQUENCE [LARGE SCALE GENOMIC DNA]</scope>
    <source>
        <strain evidence="4">CCUG 50873</strain>
    </source>
</reference>
<dbReference type="InterPro" id="IPR000073">
    <property type="entry name" value="AB_hydrolase_1"/>
</dbReference>
<accession>A0ABW3GH07</accession>
<evidence type="ECO:0000313" key="3">
    <source>
        <dbReference type="EMBL" id="MFD0928076.1"/>
    </source>
</evidence>
<keyword evidence="1 3" id="KW-0378">Hydrolase</keyword>